<dbReference type="HOGENOM" id="CLU_023845_4_1_2"/>
<accession>F0T7I2</accession>
<reference evidence="6 7" key="2">
    <citation type="journal article" date="2014" name="Int. J. Syst. Evol. Microbiol.">
        <title>Methanobacterium paludis sp. nov. and a novel strain of Methanobacterium lacus isolated from northern peatlands.</title>
        <authorList>
            <person name="Cadillo-Quiroz H."/>
            <person name="Brauer S.L."/>
            <person name="Goodson N."/>
            <person name="Yavitt J.B."/>
            <person name="Zinder S.H."/>
        </authorList>
    </citation>
    <scope>NUCLEOTIDE SEQUENCE [LARGE SCALE GENOMIC DNA]</scope>
    <source>
        <strain evidence="6 7">AL-21</strain>
    </source>
</reference>
<evidence type="ECO:0000313" key="6">
    <source>
        <dbReference type="EMBL" id="ADZ09550.1"/>
    </source>
</evidence>
<evidence type="ECO:0000256" key="2">
    <source>
        <dbReference type="ARBA" id="ARBA00022676"/>
    </source>
</evidence>
<keyword evidence="7" id="KW-1185">Reference proteome</keyword>
<evidence type="ECO:0000256" key="3">
    <source>
        <dbReference type="ARBA" id="ARBA00022679"/>
    </source>
</evidence>
<dbReference type="SUPFAM" id="SSF53448">
    <property type="entry name" value="Nucleotide-diphospho-sugar transferases"/>
    <property type="match status" value="1"/>
</dbReference>
<sequence length="318" mass="36932">MNPKVKIIILNWNGWEDTIECLESLYQIDYPNFDVLVVDNDSKDESIDKIHMYLDGKLKVESKFLNYDPDNKPIKYLEYSEDRYPQLDTSDGVDAKNLYILKNNENYGFAEGNNIAIKVALRSNPDYIMLLNNDTVVEHDFLNKLVEVAEEDEQVGVVGPTIYYYDYKGRTDVPSNICGVVNIKHYPGYYDMVDQDPTVKPGNLECDWVSGAAMMIKTKEVPIKYLNNQLFFGNEDIDMCINLKTMGYKIINVHSSRIWHKEGVSRKKRSSAVIKKVKMEIEVNLKFLKLHNKHYYWYLPVYLLQVAALYTKVLVGKF</sequence>
<feature type="transmembrane region" description="Helical" evidence="4">
    <location>
        <begin position="295"/>
        <end position="315"/>
    </location>
</feature>
<evidence type="ECO:0000256" key="1">
    <source>
        <dbReference type="ARBA" id="ARBA00006739"/>
    </source>
</evidence>
<reference evidence="7" key="1">
    <citation type="submission" date="2011-02" db="EMBL/GenBank/DDBJ databases">
        <title>Complete sequence of Methanobacterium sp. AL-21.</title>
        <authorList>
            <consortium name="US DOE Joint Genome Institute"/>
            <person name="Lucas S."/>
            <person name="Copeland A."/>
            <person name="Lapidus A."/>
            <person name="Cheng J.-F."/>
            <person name="Goodwin L."/>
            <person name="Pitluck S."/>
            <person name="Chertkov O."/>
            <person name="Detter J.C."/>
            <person name="Han C."/>
            <person name="Tapia R."/>
            <person name="Land M."/>
            <person name="Hauser L."/>
            <person name="Kyrpides N."/>
            <person name="Ivanova N."/>
            <person name="Mikhailova N."/>
            <person name="Pagani I."/>
            <person name="Cadillo-Quiroz H."/>
            <person name="Imachi H."/>
            <person name="Zinder S."/>
            <person name="Liu W."/>
            <person name="Woyke T."/>
        </authorList>
    </citation>
    <scope>NUCLEOTIDE SEQUENCE [LARGE SCALE GENOMIC DNA]</scope>
    <source>
        <strain evidence="7">AL-21</strain>
    </source>
</reference>
<dbReference type="OrthoDB" id="46222at2157"/>
<proteinExistence type="inferred from homology"/>
<keyword evidence="2" id="KW-0328">Glycosyltransferase</keyword>
<dbReference type="GO" id="GO:0016757">
    <property type="term" value="F:glycosyltransferase activity"/>
    <property type="evidence" value="ECO:0007669"/>
    <property type="project" value="UniProtKB-KW"/>
</dbReference>
<dbReference type="STRING" id="877455.Metbo_1308"/>
<comment type="similarity">
    <text evidence="1">Belongs to the glycosyltransferase 2 family.</text>
</comment>
<dbReference type="AlphaFoldDB" id="F0T7I2"/>
<keyword evidence="3 6" id="KW-0808">Transferase</keyword>
<dbReference type="eggNOG" id="arCOG01383">
    <property type="taxonomic scope" value="Archaea"/>
</dbReference>
<dbReference type="Proteomes" id="UP000007490">
    <property type="component" value="Chromosome"/>
</dbReference>
<protein>
    <submittedName>
        <fullName evidence="6">Glycosyl transferase family 2</fullName>
    </submittedName>
</protein>
<dbReference type="GeneID" id="10277759"/>
<dbReference type="Gene3D" id="3.90.550.10">
    <property type="entry name" value="Spore Coat Polysaccharide Biosynthesis Protein SpsA, Chain A"/>
    <property type="match status" value="1"/>
</dbReference>
<dbReference type="RefSeq" id="WP_013644901.1">
    <property type="nucleotide sequence ID" value="NC_015216.1"/>
</dbReference>
<dbReference type="InterPro" id="IPR029044">
    <property type="entry name" value="Nucleotide-diphossugar_trans"/>
</dbReference>
<feature type="domain" description="Glycosyltransferase 2-like" evidence="5">
    <location>
        <begin position="97"/>
        <end position="183"/>
    </location>
</feature>
<dbReference type="InterPro" id="IPR001173">
    <property type="entry name" value="Glyco_trans_2-like"/>
</dbReference>
<organism evidence="6 7">
    <name type="scientific">Methanobacterium lacus (strain AL-21)</name>
    <dbReference type="NCBI Taxonomy" id="877455"/>
    <lineage>
        <taxon>Archaea</taxon>
        <taxon>Methanobacteriati</taxon>
        <taxon>Methanobacteriota</taxon>
        <taxon>Methanomada group</taxon>
        <taxon>Methanobacteria</taxon>
        <taxon>Methanobacteriales</taxon>
        <taxon>Methanobacteriaceae</taxon>
        <taxon>Methanobacterium</taxon>
    </lineage>
</organism>
<dbReference type="PANTHER" id="PTHR43179">
    <property type="entry name" value="RHAMNOSYLTRANSFERASE WBBL"/>
    <property type="match status" value="1"/>
</dbReference>
<evidence type="ECO:0000256" key="4">
    <source>
        <dbReference type="SAM" id="Phobius"/>
    </source>
</evidence>
<evidence type="ECO:0000313" key="7">
    <source>
        <dbReference type="Proteomes" id="UP000007490"/>
    </source>
</evidence>
<dbReference type="CDD" id="cd04186">
    <property type="entry name" value="GT_2_like_c"/>
    <property type="match status" value="1"/>
</dbReference>
<dbReference type="EMBL" id="CP002551">
    <property type="protein sequence ID" value="ADZ09550.1"/>
    <property type="molecule type" value="Genomic_DNA"/>
</dbReference>
<keyword evidence="4" id="KW-0472">Membrane</keyword>
<dbReference type="Pfam" id="PF00535">
    <property type="entry name" value="Glycos_transf_2"/>
    <property type="match status" value="2"/>
</dbReference>
<keyword evidence="4" id="KW-1133">Transmembrane helix</keyword>
<gene>
    <name evidence="6" type="ordered locus">Metbo_1308</name>
</gene>
<keyword evidence="4" id="KW-0812">Transmembrane</keyword>
<evidence type="ECO:0000259" key="5">
    <source>
        <dbReference type="Pfam" id="PF00535"/>
    </source>
</evidence>
<feature type="domain" description="Glycosyltransferase 2-like" evidence="5">
    <location>
        <begin position="7"/>
        <end position="59"/>
    </location>
</feature>
<dbReference type="PANTHER" id="PTHR43179:SF12">
    <property type="entry name" value="GALACTOFURANOSYLTRANSFERASE GLFT2"/>
    <property type="match status" value="1"/>
</dbReference>
<name>F0T7I2_METLA</name>
<dbReference type="KEGG" id="mel:Metbo_1308"/>